<organism evidence="2 3">
    <name type="scientific">Neurospora tetraspora</name>
    <dbReference type="NCBI Taxonomy" id="94610"/>
    <lineage>
        <taxon>Eukaryota</taxon>
        <taxon>Fungi</taxon>
        <taxon>Dikarya</taxon>
        <taxon>Ascomycota</taxon>
        <taxon>Pezizomycotina</taxon>
        <taxon>Sordariomycetes</taxon>
        <taxon>Sordariomycetidae</taxon>
        <taxon>Sordariales</taxon>
        <taxon>Sordariaceae</taxon>
        <taxon>Neurospora</taxon>
    </lineage>
</organism>
<protein>
    <submittedName>
        <fullName evidence="2">Uncharacterized protein</fullName>
    </submittedName>
</protein>
<dbReference type="Proteomes" id="UP001278500">
    <property type="component" value="Unassembled WGS sequence"/>
</dbReference>
<accession>A0AAE0J0K3</accession>
<name>A0AAE0J0K3_9PEZI</name>
<dbReference type="RefSeq" id="XP_062676855.1">
    <property type="nucleotide sequence ID" value="XM_062825261.1"/>
</dbReference>
<evidence type="ECO:0000313" key="2">
    <source>
        <dbReference type="EMBL" id="KAK3334689.1"/>
    </source>
</evidence>
<dbReference type="AlphaFoldDB" id="A0AAE0J0K3"/>
<feature type="compositionally biased region" description="Basic residues" evidence="1">
    <location>
        <begin position="107"/>
        <end position="116"/>
    </location>
</feature>
<dbReference type="GeneID" id="87862415"/>
<gene>
    <name evidence="2" type="ORF">B0H65DRAFT_436794</name>
</gene>
<reference evidence="2" key="2">
    <citation type="submission" date="2023-06" db="EMBL/GenBank/DDBJ databases">
        <authorList>
            <consortium name="Lawrence Berkeley National Laboratory"/>
            <person name="Haridas S."/>
            <person name="Hensen N."/>
            <person name="Bonometti L."/>
            <person name="Westerberg I."/>
            <person name="Brannstrom I.O."/>
            <person name="Guillou S."/>
            <person name="Cros-Aarteil S."/>
            <person name="Calhoun S."/>
            <person name="Kuo A."/>
            <person name="Mondo S."/>
            <person name="Pangilinan J."/>
            <person name="Riley R."/>
            <person name="Labutti K."/>
            <person name="Andreopoulos B."/>
            <person name="Lipzen A."/>
            <person name="Chen C."/>
            <person name="Yanf M."/>
            <person name="Daum C."/>
            <person name="Ng V."/>
            <person name="Clum A."/>
            <person name="Steindorff A."/>
            <person name="Ohm R."/>
            <person name="Martin F."/>
            <person name="Silar P."/>
            <person name="Natvig D."/>
            <person name="Lalanne C."/>
            <person name="Gautier V."/>
            <person name="Ament-Velasquez S.L."/>
            <person name="Kruys A."/>
            <person name="Hutchinson M.I."/>
            <person name="Powell A.J."/>
            <person name="Barry K."/>
            <person name="Miller A.N."/>
            <person name="Grigoriev I.V."/>
            <person name="Debuchy R."/>
            <person name="Gladieux P."/>
            <person name="Thoren M.H."/>
            <person name="Johannesson H."/>
        </authorList>
    </citation>
    <scope>NUCLEOTIDE SEQUENCE</scope>
    <source>
        <strain evidence="2">CBS 560.94</strain>
    </source>
</reference>
<feature type="compositionally biased region" description="Basic and acidic residues" evidence="1">
    <location>
        <begin position="78"/>
        <end position="93"/>
    </location>
</feature>
<dbReference type="EMBL" id="JAUEPP010000010">
    <property type="protein sequence ID" value="KAK3334689.1"/>
    <property type="molecule type" value="Genomic_DNA"/>
</dbReference>
<sequence>MSSTQQRPPLRRSEPMDSLPPALRHENPQAIDIGDDQYRELVDMMNFLGEDPAVHTREQEIDEAITDPVPQYTPFPGKGEKTVEVSPSDKHPADPSPPPYRRERNKLSKRRPNNGQ</sequence>
<comment type="caution">
    <text evidence="2">The sequence shown here is derived from an EMBL/GenBank/DDBJ whole genome shotgun (WGS) entry which is preliminary data.</text>
</comment>
<feature type="region of interest" description="Disordered" evidence="1">
    <location>
        <begin position="1"/>
        <end position="31"/>
    </location>
</feature>
<keyword evidence="3" id="KW-1185">Reference proteome</keyword>
<reference evidence="2" key="1">
    <citation type="journal article" date="2023" name="Mol. Phylogenet. Evol.">
        <title>Genome-scale phylogeny and comparative genomics of the fungal order Sordariales.</title>
        <authorList>
            <person name="Hensen N."/>
            <person name="Bonometti L."/>
            <person name="Westerberg I."/>
            <person name="Brannstrom I.O."/>
            <person name="Guillou S."/>
            <person name="Cros-Aarteil S."/>
            <person name="Calhoun S."/>
            <person name="Haridas S."/>
            <person name="Kuo A."/>
            <person name="Mondo S."/>
            <person name="Pangilinan J."/>
            <person name="Riley R."/>
            <person name="LaButti K."/>
            <person name="Andreopoulos B."/>
            <person name="Lipzen A."/>
            <person name="Chen C."/>
            <person name="Yan M."/>
            <person name="Daum C."/>
            <person name="Ng V."/>
            <person name="Clum A."/>
            <person name="Steindorff A."/>
            <person name="Ohm R.A."/>
            <person name="Martin F."/>
            <person name="Silar P."/>
            <person name="Natvig D.O."/>
            <person name="Lalanne C."/>
            <person name="Gautier V."/>
            <person name="Ament-Velasquez S.L."/>
            <person name="Kruys A."/>
            <person name="Hutchinson M.I."/>
            <person name="Powell A.J."/>
            <person name="Barry K."/>
            <person name="Miller A.N."/>
            <person name="Grigoriev I.V."/>
            <person name="Debuchy R."/>
            <person name="Gladieux P."/>
            <person name="Hiltunen Thoren M."/>
            <person name="Johannesson H."/>
        </authorList>
    </citation>
    <scope>NUCLEOTIDE SEQUENCE</scope>
    <source>
        <strain evidence="2">CBS 560.94</strain>
    </source>
</reference>
<feature type="region of interest" description="Disordered" evidence="1">
    <location>
        <begin position="55"/>
        <end position="116"/>
    </location>
</feature>
<evidence type="ECO:0000313" key="3">
    <source>
        <dbReference type="Proteomes" id="UP001278500"/>
    </source>
</evidence>
<proteinExistence type="predicted"/>
<evidence type="ECO:0000256" key="1">
    <source>
        <dbReference type="SAM" id="MobiDB-lite"/>
    </source>
</evidence>